<sequence length="82" mass="8988">MAHSIPLKSLHSFVAVAQTGSMVLAAEQLHISHSAVSQAIKSLESQLNAPLFNRVGRRVELNNTGKRYYQRVHPALNEIIAA</sequence>
<dbReference type="Gene3D" id="1.10.10.10">
    <property type="entry name" value="Winged helix-like DNA-binding domain superfamily/Winged helix DNA-binding domain"/>
    <property type="match status" value="1"/>
</dbReference>
<dbReference type="SUPFAM" id="SSF46785">
    <property type="entry name" value="Winged helix' DNA-binding domain"/>
    <property type="match status" value="1"/>
</dbReference>
<dbReference type="PROSITE" id="PS50931">
    <property type="entry name" value="HTH_LYSR"/>
    <property type="match status" value="1"/>
</dbReference>
<dbReference type="InterPro" id="IPR036390">
    <property type="entry name" value="WH_DNA-bd_sf"/>
</dbReference>
<dbReference type="PANTHER" id="PTHR30126:SF40">
    <property type="entry name" value="HTH-TYPE TRANSCRIPTIONAL REGULATOR GLTR"/>
    <property type="match status" value="1"/>
</dbReference>
<evidence type="ECO:0000256" key="2">
    <source>
        <dbReference type="ARBA" id="ARBA00023015"/>
    </source>
</evidence>
<protein>
    <recommendedName>
        <fullName evidence="5">HTH lysR-type domain-containing protein</fullName>
    </recommendedName>
</protein>
<dbReference type="Pfam" id="PF00126">
    <property type="entry name" value="HTH_1"/>
    <property type="match status" value="1"/>
</dbReference>
<evidence type="ECO:0000259" key="5">
    <source>
        <dbReference type="PROSITE" id="PS50931"/>
    </source>
</evidence>
<dbReference type="AlphaFoldDB" id="A0A0F8ZP60"/>
<reference evidence="6" key="1">
    <citation type="journal article" date="2015" name="Nature">
        <title>Complex archaea that bridge the gap between prokaryotes and eukaryotes.</title>
        <authorList>
            <person name="Spang A."/>
            <person name="Saw J.H."/>
            <person name="Jorgensen S.L."/>
            <person name="Zaremba-Niedzwiedzka K."/>
            <person name="Martijn J."/>
            <person name="Lind A.E."/>
            <person name="van Eijk R."/>
            <person name="Schleper C."/>
            <person name="Guy L."/>
            <person name="Ettema T.J."/>
        </authorList>
    </citation>
    <scope>NUCLEOTIDE SEQUENCE</scope>
</reference>
<accession>A0A0F8ZP60</accession>
<dbReference type="PRINTS" id="PR00039">
    <property type="entry name" value="HTHLYSR"/>
</dbReference>
<dbReference type="InterPro" id="IPR000847">
    <property type="entry name" value="LysR_HTH_N"/>
</dbReference>
<feature type="domain" description="HTH lysR-type" evidence="5">
    <location>
        <begin position="5"/>
        <end position="62"/>
    </location>
</feature>
<evidence type="ECO:0000313" key="6">
    <source>
        <dbReference type="EMBL" id="KKK95633.1"/>
    </source>
</evidence>
<name>A0A0F8ZP60_9ZZZZ</name>
<dbReference type="EMBL" id="LAZR01046826">
    <property type="protein sequence ID" value="KKK95633.1"/>
    <property type="molecule type" value="Genomic_DNA"/>
</dbReference>
<comment type="similarity">
    <text evidence="1">Belongs to the LysR transcriptional regulatory family.</text>
</comment>
<evidence type="ECO:0000256" key="4">
    <source>
        <dbReference type="ARBA" id="ARBA00023163"/>
    </source>
</evidence>
<organism evidence="6">
    <name type="scientific">marine sediment metagenome</name>
    <dbReference type="NCBI Taxonomy" id="412755"/>
    <lineage>
        <taxon>unclassified sequences</taxon>
        <taxon>metagenomes</taxon>
        <taxon>ecological metagenomes</taxon>
    </lineage>
</organism>
<comment type="caution">
    <text evidence="6">The sequence shown here is derived from an EMBL/GenBank/DDBJ whole genome shotgun (WGS) entry which is preliminary data.</text>
</comment>
<dbReference type="InterPro" id="IPR036388">
    <property type="entry name" value="WH-like_DNA-bd_sf"/>
</dbReference>
<dbReference type="GO" id="GO:0000976">
    <property type="term" value="F:transcription cis-regulatory region binding"/>
    <property type="evidence" value="ECO:0007669"/>
    <property type="project" value="TreeGrafter"/>
</dbReference>
<dbReference type="PANTHER" id="PTHR30126">
    <property type="entry name" value="HTH-TYPE TRANSCRIPTIONAL REGULATOR"/>
    <property type="match status" value="1"/>
</dbReference>
<dbReference type="FunFam" id="1.10.10.10:FF:000001">
    <property type="entry name" value="LysR family transcriptional regulator"/>
    <property type="match status" value="1"/>
</dbReference>
<gene>
    <name evidence="6" type="ORF">LCGC14_2670850</name>
</gene>
<evidence type="ECO:0000256" key="1">
    <source>
        <dbReference type="ARBA" id="ARBA00009437"/>
    </source>
</evidence>
<dbReference type="GO" id="GO:0003700">
    <property type="term" value="F:DNA-binding transcription factor activity"/>
    <property type="evidence" value="ECO:0007669"/>
    <property type="project" value="InterPro"/>
</dbReference>
<evidence type="ECO:0000256" key="3">
    <source>
        <dbReference type="ARBA" id="ARBA00023125"/>
    </source>
</evidence>
<keyword evidence="2" id="KW-0805">Transcription regulation</keyword>
<feature type="non-terminal residue" evidence="6">
    <location>
        <position position="82"/>
    </location>
</feature>
<keyword evidence="3" id="KW-0238">DNA-binding</keyword>
<proteinExistence type="inferred from homology"/>
<keyword evidence="4" id="KW-0804">Transcription</keyword>